<accession>K6VE69</accession>
<dbReference type="InterPro" id="IPR036610">
    <property type="entry name" value="PEBP-like_sf"/>
</dbReference>
<evidence type="ECO:0000313" key="2">
    <source>
        <dbReference type="EMBL" id="GAB94508.1"/>
    </source>
</evidence>
<dbReference type="InterPro" id="IPR008914">
    <property type="entry name" value="PEBP"/>
</dbReference>
<dbReference type="Proteomes" id="UP000008366">
    <property type="component" value="Unassembled WGS sequence"/>
</dbReference>
<proteinExistence type="inferred from homology"/>
<protein>
    <recommendedName>
        <fullName evidence="4">YbhB/YbcL family Raf kinase inhibitor-like protein</fullName>
    </recommendedName>
</protein>
<dbReference type="AlphaFoldDB" id="K6VE69"/>
<evidence type="ECO:0000313" key="3">
    <source>
        <dbReference type="Proteomes" id="UP000008366"/>
    </source>
</evidence>
<evidence type="ECO:0000256" key="1">
    <source>
        <dbReference type="ARBA" id="ARBA00007120"/>
    </source>
</evidence>
<dbReference type="Pfam" id="PF01161">
    <property type="entry name" value="PBP"/>
    <property type="match status" value="1"/>
</dbReference>
<dbReference type="NCBIfam" id="TIGR00481">
    <property type="entry name" value="YbhB/YbcL family Raf kinase inhibitor-like protein"/>
    <property type="match status" value="1"/>
</dbReference>
<comment type="caution">
    <text evidence="2">The sequence shown here is derived from an EMBL/GenBank/DDBJ whole genome shotgun (WGS) entry which is preliminary data.</text>
</comment>
<dbReference type="STRING" id="1184609.KILIM_005_01250"/>
<reference evidence="2 3" key="1">
    <citation type="submission" date="2012-08" db="EMBL/GenBank/DDBJ databases">
        <title>Whole genome shotgun sequence of Kineosphaera limosa NBRC 100340.</title>
        <authorList>
            <person name="Yoshida I."/>
            <person name="Isaki S."/>
            <person name="Hosoyama A."/>
            <person name="Tsuchikane K."/>
            <person name="Katsumata H."/>
            <person name="Ando Y."/>
            <person name="Ohji S."/>
            <person name="Hamada M."/>
            <person name="Tamura T."/>
            <person name="Yamazoe A."/>
            <person name="Yamazaki S."/>
            <person name="Fujita N."/>
        </authorList>
    </citation>
    <scope>NUCLEOTIDE SEQUENCE [LARGE SCALE GENOMIC DNA]</scope>
    <source>
        <strain evidence="2 3">NBRC 100340</strain>
    </source>
</reference>
<dbReference type="InterPro" id="IPR005247">
    <property type="entry name" value="YbhB_YbcL/LppC-like"/>
</dbReference>
<dbReference type="PANTHER" id="PTHR30289">
    <property type="entry name" value="UNCHARACTERIZED PROTEIN YBCL-RELATED"/>
    <property type="match status" value="1"/>
</dbReference>
<dbReference type="OrthoDB" id="9797506at2"/>
<dbReference type="eggNOG" id="COG1881">
    <property type="taxonomic scope" value="Bacteria"/>
</dbReference>
<evidence type="ECO:0008006" key="4">
    <source>
        <dbReference type="Google" id="ProtNLM"/>
    </source>
</evidence>
<keyword evidence="3" id="KW-1185">Reference proteome</keyword>
<dbReference type="RefSeq" id="WP_006591041.1">
    <property type="nucleotide sequence ID" value="NZ_BAHD01000005.1"/>
</dbReference>
<gene>
    <name evidence="2" type="ORF">KILIM_005_01250</name>
</gene>
<dbReference type="PANTHER" id="PTHR30289:SF1">
    <property type="entry name" value="PEBP (PHOSPHATIDYLETHANOLAMINE-BINDING PROTEIN) FAMILY PROTEIN"/>
    <property type="match status" value="1"/>
</dbReference>
<name>K6VE69_9MICO</name>
<dbReference type="SUPFAM" id="SSF49777">
    <property type="entry name" value="PEBP-like"/>
    <property type="match status" value="1"/>
</dbReference>
<comment type="similarity">
    <text evidence="1">Belongs to the UPF0098 family.</text>
</comment>
<sequence>MNLDRPQAPDPYSLLPQTASFELTSPEFADGEALPAKHSFGEDNISPALSWSGAPEGTKSFVLSCYDPDAPTPSGFWHWFVVGIDGTAGGVEEGAGHIGGGSMPGQVLQLPNDFGSHDFGGAAPPPGDRPHRYIFAVHALDTAELGIEPGTSPAKASFMMLAHVIGRATLTGTYEIEG</sequence>
<dbReference type="Gene3D" id="3.90.280.10">
    <property type="entry name" value="PEBP-like"/>
    <property type="match status" value="1"/>
</dbReference>
<dbReference type="EMBL" id="BAHD01000005">
    <property type="protein sequence ID" value="GAB94508.1"/>
    <property type="molecule type" value="Genomic_DNA"/>
</dbReference>
<organism evidence="2 3">
    <name type="scientific">Kineosphaera limosa NBRC 100340</name>
    <dbReference type="NCBI Taxonomy" id="1184609"/>
    <lineage>
        <taxon>Bacteria</taxon>
        <taxon>Bacillati</taxon>
        <taxon>Actinomycetota</taxon>
        <taxon>Actinomycetes</taxon>
        <taxon>Micrococcales</taxon>
        <taxon>Dermatophilaceae</taxon>
        <taxon>Kineosphaera</taxon>
    </lineage>
</organism>
<dbReference type="CDD" id="cd00865">
    <property type="entry name" value="PEBP_bact_arch"/>
    <property type="match status" value="1"/>
</dbReference>